<keyword evidence="2" id="KW-0812">Transmembrane</keyword>
<keyword evidence="2" id="KW-0472">Membrane</keyword>
<name>M0LNT7_9EURY</name>
<protein>
    <submittedName>
        <fullName evidence="3">Uncharacterized protein</fullName>
    </submittedName>
</protein>
<keyword evidence="4" id="KW-1185">Reference proteome</keyword>
<evidence type="ECO:0000256" key="1">
    <source>
        <dbReference type="SAM" id="MobiDB-lite"/>
    </source>
</evidence>
<evidence type="ECO:0000313" key="4">
    <source>
        <dbReference type="Proteomes" id="UP000011607"/>
    </source>
</evidence>
<dbReference type="AlphaFoldDB" id="M0LNT7"/>
<evidence type="ECO:0000313" key="3">
    <source>
        <dbReference type="EMBL" id="EMA35161.1"/>
    </source>
</evidence>
<feature type="region of interest" description="Disordered" evidence="1">
    <location>
        <begin position="66"/>
        <end position="93"/>
    </location>
</feature>
<dbReference type="RefSeq" id="WP_006673528.1">
    <property type="nucleotide sequence ID" value="NZ_AOMA01000127.1"/>
</dbReference>
<accession>M0LNT7</accession>
<dbReference type="eggNOG" id="arCOG10318">
    <property type="taxonomic scope" value="Archaea"/>
</dbReference>
<reference evidence="3 4" key="1">
    <citation type="journal article" date="2014" name="PLoS Genet.">
        <title>Phylogenetically driven sequencing of extremely halophilic archaea reveals strategies for static and dynamic osmo-response.</title>
        <authorList>
            <person name="Becker E.A."/>
            <person name="Seitzer P.M."/>
            <person name="Tritt A."/>
            <person name="Larsen D."/>
            <person name="Krusor M."/>
            <person name="Yao A.I."/>
            <person name="Wu D."/>
            <person name="Madern D."/>
            <person name="Eisen J.A."/>
            <person name="Darling A.E."/>
            <person name="Facciotti M.T."/>
        </authorList>
    </citation>
    <scope>NUCLEOTIDE SEQUENCE [LARGE SCALE GENOMIC DNA]</scope>
    <source>
        <strain evidence="3 4">JCM 10879</strain>
    </source>
</reference>
<dbReference type="Proteomes" id="UP000011607">
    <property type="component" value="Unassembled WGS sequence"/>
</dbReference>
<proteinExistence type="predicted"/>
<keyword evidence="2" id="KW-1133">Transmembrane helix</keyword>
<sequence>MIGAYTVGKKAVRFGYNRYGVPGAVASGGVALVAFLAVRRALRSATSEDETDATLTDAIDTDRLRDEADLEDVGSSVSAEARERTGDEGSPPK</sequence>
<gene>
    <name evidence="3" type="ORF">C446_13114</name>
</gene>
<organism evidence="3 4">
    <name type="scientific">Halobiforma nitratireducens JCM 10879</name>
    <dbReference type="NCBI Taxonomy" id="1227454"/>
    <lineage>
        <taxon>Archaea</taxon>
        <taxon>Methanobacteriati</taxon>
        <taxon>Methanobacteriota</taxon>
        <taxon>Stenosarchaea group</taxon>
        <taxon>Halobacteria</taxon>
        <taxon>Halobacteriales</taxon>
        <taxon>Natrialbaceae</taxon>
        <taxon>Halobiforma</taxon>
    </lineage>
</organism>
<dbReference type="EMBL" id="AOMA01000127">
    <property type="protein sequence ID" value="EMA35161.1"/>
    <property type="molecule type" value="Genomic_DNA"/>
</dbReference>
<evidence type="ECO:0000256" key="2">
    <source>
        <dbReference type="SAM" id="Phobius"/>
    </source>
</evidence>
<dbReference type="PATRIC" id="fig|1227454.3.peg.2695"/>
<comment type="caution">
    <text evidence="3">The sequence shown here is derived from an EMBL/GenBank/DDBJ whole genome shotgun (WGS) entry which is preliminary data.</text>
</comment>
<feature type="transmembrane region" description="Helical" evidence="2">
    <location>
        <begin position="19"/>
        <end position="38"/>
    </location>
</feature>